<gene>
    <name evidence="2" type="primary">guaA_2</name>
    <name evidence="2" type="ORF">BN961_02232</name>
</gene>
<dbReference type="InterPro" id="IPR017926">
    <property type="entry name" value="GATASE"/>
</dbReference>
<dbReference type="PANTHER" id="PTHR42695">
    <property type="entry name" value="GLUTAMINE AMIDOTRANSFERASE YLR126C-RELATED"/>
    <property type="match status" value="1"/>
</dbReference>
<accession>A0A090N7L5</accession>
<name>A0A090N7L5_AFIFE</name>
<dbReference type="GO" id="GO:0005829">
    <property type="term" value="C:cytosol"/>
    <property type="evidence" value="ECO:0007669"/>
    <property type="project" value="TreeGrafter"/>
</dbReference>
<dbReference type="PROSITE" id="PS51273">
    <property type="entry name" value="GATASE_TYPE_1"/>
    <property type="match status" value="1"/>
</dbReference>
<evidence type="ECO:0000259" key="1">
    <source>
        <dbReference type="Pfam" id="PF00117"/>
    </source>
</evidence>
<dbReference type="InterPro" id="IPR029062">
    <property type="entry name" value="Class_I_gatase-like"/>
</dbReference>
<dbReference type="Proteomes" id="UP000035762">
    <property type="component" value="Unassembled WGS sequence"/>
</dbReference>
<dbReference type="PRINTS" id="PR00096">
    <property type="entry name" value="GATASE"/>
</dbReference>
<sequence>MQSDRFRHLTTASPFRTHSIMRILVFQHLAIEHPGIFRQFWREDGYHPTTIEIDEGEPIPSFDNFDLLVVMGGPQDVWQEDRFPWLVQEKAAIRRWVVEIGKPYLGICLGHQLLASALGGKVGKMPVPEVGLAPVTLTRDGMSDPALTGFPQTVDSFHWHGAEVSEPPAGATVLASSSLCAVQAMRWGKHAYGFQYHCEIEPSTVDDWGQIPAYRASLIKALGEEGAARLPGEVLPRLPGFRASALQLHRNLMTMIGPGRP</sequence>
<dbReference type="SUPFAM" id="SSF52317">
    <property type="entry name" value="Class I glutamine amidotransferase-like"/>
    <property type="match status" value="1"/>
</dbReference>
<dbReference type="AlphaFoldDB" id="A0A090N7L5"/>
<comment type="caution">
    <text evidence="2">The sequence shown here is derived from an EMBL/GenBank/DDBJ whole genome shotgun (WGS) entry which is preliminary data.</text>
</comment>
<dbReference type="EMBL" id="CCAZ020000001">
    <property type="protein sequence ID" value="CEG08813.1"/>
    <property type="molecule type" value="Genomic_DNA"/>
</dbReference>
<organism evidence="2 3">
    <name type="scientific">Afipia felis</name>
    <name type="common">Cat scratch disease bacillus</name>
    <dbReference type="NCBI Taxonomy" id="1035"/>
    <lineage>
        <taxon>Bacteria</taxon>
        <taxon>Pseudomonadati</taxon>
        <taxon>Pseudomonadota</taxon>
        <taxon>Alphaproteobacteria</taxon>
        <taxon>Hyphomicrobiales</taxon>
        <taxon>Nitrobacteraceae</taxon>
        <taxon>Afipia</taxon>
    </lineage>
</organism>
<dbReference type="STRING" id="1035.BN961_02232"/>
<feature type="domain" description="Glutamine amidotransferase" evidence="1">
    <location>
        <begin position="61"/>
        <end position="204"/>
    </location>
</feature>
<reference evidence="2 3" key="1">
    <citation type="journal article" date="2014" name="Genome Announc.">
        <title>Genome Sequence of Afipia felis Strain 76713, Isolated in Hospital Water Using an Amoeba Co-Culture Procedure.</title>
        <authorList>
            <person name="Benamar S."/>
            <person name="La Scola B."/>
            <person name="Croce O."/>
        </authorList>
    </citation>
    <scope>NUCLEOTIDE SEQUENCE [LARGE SCALE GENOMIC DNA]</scope>
    <source>
        <strain evidence="2 3">76713</strain>
    </source>
</reference>
<evidence type="ECO:0000313" key="2">
    <source>
        <dbReference type="EMBL" id="CEG08813.1"/>
    </source>
</evidence>
<dbReference type="InterPro" id="IPR044992">
    <property type="entry name" value="ChyE-like"/>
</dbReference>
<dbReference type="CDD" id="cd01741">
    <property type="entry name" value="GATase1_1"/>
    <property type="match status" value="1"/>
</dbReference>
<proteinExistence type="predicted"/>
<keyword evidence="3" id="KW-1185">Reference proteome</keyword>
<evidence type="ECO:0000313" key="3">
    <source>
        <dbReference type="Proteomes" id="UP000035762"/>
    </source>
</evidence>
<dbReference type="PANTHER" id="PTHR42695:SF5">
    <property type="entry name" value="GLUTAMINE AMIDOTRANSFERASE YLR126C-RELATED"/>
    <property type="match status" value="1"/>
</dbReference>
<dbReference type="Gene3D" id="3.40.50.880">
    <property type="match status" value="1"/>
</dbReference>
<dbReference type="Pfam" id="PF00117">
    <property type="entry name" value="GATase"/>
    <property type="match status" value="1"/>
</dbReference>
<protein>
    <submittedName>
        <fullName evidence="2">GMP synthase [glutamine-hydrolyzing]</fullName>
    </submittedName>
</protein>